<evidence type="ECO:0000256" key="2">
    <source>
        <dbReference type="ARBA" id="ARBA00023008"/>
    </source>
</evidence>
<sequence>MRLPSIIALGLLAFTAPTDAQTSCGPRVRRNWDALSDTDKNTYNSALALAMDSGAYIKFVKIHQEHMSSMEAHKQCMFIYWHRYFLVAFENMLRAQGDEYACVTLPYYNWMDAYSRQLDGKCSSYGDCAAITSELGGFSGSTKTVKINSDTVQGTCVNEWPLNHFCQSSTPGTDCSGCLPRGDWGSTSMNALTGFASVQGQIFDEKNITGVSHSIEVESHAAVHNDLSATMVTMASPADPIFWSHHSMVDALHTIFHKCRVGTQRMTFEEKAANPVAWESCKRRDEGVFNPTDVVAVRTGTNANPVNATQDSVVDQFFQDVPNRFADLMDVRDLGEFSYSYELSGHLASMYTNCDGSSPATSAPVATTNAPSPTTNSPQPTTTALASTTATPKAPTNTPGSSTDSPAPTTTSPPTTPTTTSPPATEIPSVPVLPQTTTPSTDGLNNQQLQDAQRFFQ</sequence>
<organism evidence="7 8">
    <name type="scientific">Phytophthora oleae</name>
    <dbReference type="NCBI Taxonomy" id="2107226"/>
    <lineage>
        <taxon>Eukaryota</taxon>
        <taxon>Sar</taxon>
        <taxon>Stramenopiles</taxon>
        <taxon>Oomycota</taxon>
        <taxon>Peronosporomycetes</taxon>
        <taxon>Peronosporales</taxon>
        <taxon>Peronosporaceae</taxon>
        <taxon>Phytophthora</taxon>
    </lineage>
</organism>
<dbReference type="GO" id="GO:0046872">
    <property type="term" value="F:metal ion binding"/>
    <property type="evidence" value="ECO:0007669"/>
    <property type="project" value="UniProtKB-KW"/>
</dbReference>
<name>A0ABD3FWV8_9STRA</name>
<dbReference type="InterPro" id="IPR008922">
    <property type="entry name" value="Di-copper_centre_dom_sf"/>
</dbReference>
<feature type="compositionally biased region" description="Low complexity" evidence="3">
    <location>
        <begin position="357"/>
        <end position="424"/>
    </location>
</feature>
<dbReference type="SUPFAM" id="SSF48056">
    <property type="entry name" value="Di-copper centre-containing domain"/>
    <property type="match status" value="1"/>
</dbReference>
<dbReference type="Pfam" id="PF00264">
    <property type="entry name" value="Tyrosinase"/>
    <property type="match status" value="1"/>
</dbReference>
<gene>
    <name evidence="7" type="ORF">V7S43_005847</name>
</gene>
<feature type="domain" description="Tyrosinase copper-binding" evidence="5">
    <location>
        <begin position="73"/>
        <end position="90"/>
    </location>
</feature>
<dbReference type="AlphaFoldDB" id="A0ABD3FWV8"/>
<evidence type="ECO:0000259" key="6">
    <source>
        <dbReference type="PROSITE" id="PS00498"/>
    </source>
</evidence>
<comment type="caution">
    <text evidence="7">The sequence shown here is derived from an EMBL/GenBank/DDBJ whole genome shotgun (WGS) entry which is preliminary data.</text>
</comment>
<dbReference type="PROSITE" id="PS00498">
    <property type="entry name" value="TYROSINASE_2"/>
    <property type="match status" value="1"/>
</dbReference>
<dbReference type="Gene3D" id="1.10.1280.10">
    <property type="entry name" value="Di-copper center containing domain from catechol oxidase"/>
    <property type="match status" value="1"/>
</dbReference>
<dbReference type="Proteomes" id="UP001632037">
    <property type="component" value="Unassembled WGS sequence"/>
</dbReference>
<feature type="compositionally biased region" description="Polar residues" evidence="3">
    <location>
        <begin position="434"/>
        <end position="457"/>
    </location>
</feature>
<keyword evidence="4" id="KW-0732">Signal</keyword>
<accession>A0ABD3FWV8</accession>
<feature type="region of interest" description="Disordered" evidence="3">
    <location>
        <begin position="356"/>
        <end position="457"/>
    </location>
</feature>
<proteinExistence type="predicted"/>
<keyword evidence="2" id="KW-0186">Copper</keyword>
<keyword evidence="8" id="KW-1185">Reference proteome</keyword>
<evidence type="ECO:0000256" key="3">
    <source>
        <dbReference type="SAM" id="MobiDB-lite"/>
    </source>
</evidence>
<dbReference type="EMBL" id="JBIMZQ010000009">
    <property type="protein sequence ID" value="KAL3669454.1"/>
    <property type="molecule type" value="Genomic_DNA"/>
</dbReference>
<reference evidence="7 8" key="1">
    <citation type="submission" date="2024-09" db="EMBL/GenBank/DDBJ databases">
        <title>Genome sequencing and assembly of Phytophthora oleae, isolate VK10A, causative agent of rot of olive drupes.</title>
        <authorList>
            <person name="Conti Taguali S."/>
            <person name="Riolo M."/>
            <person name="La Spada F."/>
            <person name="Cacciola S.O."/>
            <person name="Dionisio G."/>
        </authorList>
    </citation>
    <scope>NUCLEOTIDE SEQUENCE [LARGE SCALE GENOMIC DNA]</scope>
    <source>
        <strain evidence="7 8">VK10A</strain>
    </source>
</reference>
<dbReference type="PANTHER" id="PTHR11474:SF126">
    <property type="entry name" value="TYROSINASE-LIKE PROTEIN TYR-1-RELATED"/>
    <property type="match status" value="1"/>
</dbReference>
<dbReference type="PRINTS" id="PR00092">
    <property type="entry name" value="TYROSINASE"/>
</dbReference>
<dbReference type="PROSITE" id="PS00497">
    <property type="entry name" value="TYROSINASE_1"/>
    <property type="match status" value="1"/>
</dbReference>
<evidence type="ECO:0000313" key="7">
    <source>
        <dbReference type="EMBL" id="KAL3669454.1"/>
    </source>
</evidence>
<evidence type="ECO:0000256" key="1">
    <source>
        <dbReference type="ARBA" id="ARBA00022723"/>
    </source>
</evidence>
<dbReference type="InterPro" id="IPR050316">
    <property type="entry name" value="Tyrosinase/Hemocyanin"/>
</dbReference>
<keyword evidence="1" id="KW-0479">Metal-binding</keyword>
<evidence type="ECO:0000313" key="8">
    <source>
        <dbReference type="Proteomes" id="UP001632037"/>
    </source>
</evidence>
<dbReference type="InterPro" id="IPR002227">
    <property type="entry name" value="Tyrosinase_Cu-bd"/>
</dbReference>
<evidence type="ECO:0000259" key="5">
    <source>
        <dbReference type="PROSITE" id="PS00497"/>
    </source>
</evidence>
<protein>
    <recommendedName>
        <fullName evidence="5 6">Tyrosinase copper-binding domain-containing protein</fullName>
    </recommendedName>
</protein>
<feature type="signal peptide" evidence="4">
    <location>
        <begin position="1"/>
        <end position="20"/>
    </location>
</feature>
<evidence type="ECO:0000256" key="4">
    <source>
        <dbReference type="SAM" id="SignalP"/>
    </source>
</evidence>
<feature type="chain" id="PRO_5044807911" description="Tyrosinase copper-binding domain-containing protein" evidence="4">
    <location>
        <begin position="21"/>
        <end position="457"/>
    </location>
</feature>
<dbReference type="PANTHER" id="PTHR11474">
    <property type="entry name" value="TYROSINASE FAMILY MEMBER"/>
    <property type="match status" value="1"/>
</dbReference>
<feature type="domain" description="Tyrosinase copper-binding" evidence="6">
    <location>
        <begin position="239"/>
        <end position="250"/>
    </location>
</feature>